<reference evidence="2 3" key="1">
    <citation type="submission" date="2020-06" db="EMBL/GenBank/DDBJ databases">
        <title>Dyadobacter sandarakinus sp. nov., isolated from the soil of the Arctic Yellow River Station.</title>
        <authorList>
            <person name="Zhang Y."/>
            <person name="Peng F."/>
        </authorList>
    </citation>
    <scope>NUCLEOTIDE SEQUENCE [LARGE SCALE GENOMIC DNA]</scope>
    <source>
        <strain evidence="2 3">Q3-56</strain>
    </source>
</reference>
<gene>
    <name evidence="2" type="ORF">HWI92_09450</name>
</gene>
<keyword evidence="1" id="KW-0472">Membrane</keyword>
<dbReference type="Proteomes" id="UP000612680">
    <property type="component" value="Chromosome"/>
</dbReference>
<sequence>MENNREIGATIMVLILAAFCFISWIKQVIAARRKMKILKEGIAAQARVLHIIPTGVYLNNLPEFQVQVQVRQASGDDFVARTTEVLPYADYDAIRKKQEVTVKYDKASCSRIILYHIEKTGRIEAGPYNPIAPA</sequence>
<dbReference type="RefSeq" id="WP_204663098.1">
    <property type="nucleotide sequence ID" value="NZ_CP056775.1"/>
</dbReference>
<keyword evidence="3" id="KW-1185">Reference proteome</keyword>
<keyword evidence="1" id="KW-0812">Transmembrane</keyword>
<evidence type="ECO:0008006" key="4">
    <source>
        <dbReference type="Google" id="ProtNLM"/>
    </source>
</evidence>
<evidence type="ECO:0000256" key="1">
    <source>
        <dbReference type="SAM" id="Phobius"/>
    </source>
</evidence>
<dbReference type="EMBL" id="CP056775">
    <property type="protein sequence ID" value="QRR01113.1"/>
    <property type="molecule type" value="Genomic_DNA"/>
</dbReference>
<evidence type="ECO:0000313" key="3">
    <source>
        <dbReference type="Proteomes" id="UP000612680"/>
    </source>
</evidence>
<organism evidence="2 3">
    <name type="scientific">Dyadobacter sandarakinus</name>
    <dbReference type="NCBI Taxonomy" id="2747268"/>
    <lineage>
        <taxon>Bacteria</taxon>
        <taxon>Pseudomonadati</taxon>
        <taxon>Bacteroidota</taxon>
        <taxon>Cytophagia</taxon>
        <taxon>Cytophagales</taxon>
        <taxon>Spirosomataceae</taxon>
        <taxon>Dyadobacter</taxon>
    </lineage>
</organism>
<evidence type="ECO:0000313" key="2">
    <source>
        <dbReference type="EMBL" id="QRR01113.1"/>
    </source>
</evidence>
<keyword evidence="1" id="KW-1133">Transmembrane helix</keyword>
<name>A0ABX7I7G0_9BACT</name>
<accession>A0ABX7I7G0</accession>
<protein>
    <recommendedName>
        <fullName evidence="4">DUF3592 domain-containing protein</fullName>
    </recommendedName>
</protein>
<feature type="transmembrane region" description="Helical" evidence="1">
    <location>
        <begin position="6"/>
        <end position="25"/>
    </location>
</feature>
<proteinExistence type="predicted"/>